<gene>
    <name evidence="2" type="ORF">ACFSJS_19105</name>
</gene>
<proteinExistence type="predicted"/>
<dbReference type="Proteomes" id="UP001597365">
    <property type="component" value="Unassembled WGS sequence"/>
</dbReference>
<feature type="transmembrane region" description="Helical" evidence="1">
    <location>
        <begin position="21"/>
        <end position="41"/>
    </location>
</feature>
<keyword evidence="1" id="KW-1133">Transmembrane helix</keyword>
<protein>
    <submittedName>
        <fullName evidence="2">Uncharacterized protein</fullName>
    </submittedName>
</protein>
<keyword evidence="3" id="KW-1185">Reference proteome</keyword>
<organism evidence="2 3">
    <name type="scientific">Streptomyces desertarenae</name>
    <dbReference type="NCBI Taxonomy" id="2666184"/>
    <lineage>
        <taxon>Bacteria</taxon>
        <taxon>Bacillati</taxon>
        <taxon>Actinomycetota</taxon>
        <taxon>Actinomycetes</taxon>
        <taxon>Kitasatosporales</taxon>
        <taxon>Streptomycetaceae</taxon>
        <taxon>Streptomyces</taxon>
    </lineage>
</organism>
<evidence type="ECO:0000256" key="1">
    <source>
        <dbReference type="SAM" id="Phobius"/>
    </source>
</evidence>
<accession>A0ABW4PQP1</accession>
<reference evidence="3" key="1">
    <citation type="journal article" date="2019" name="Int. J. Syst. Evol. Microbiol.">
        <title>The Global Catalogue of Microorganisms (GCM) 10K type strain sequencing project: providing services to taxonomists for standard genome sequencing and annotation.</title>
        <authorList>
            <consortium name="The Broad Institute Genomics Platform"/>
            <consortium name="The Broad Institute Genome Sequencing Center for Infectious Disease"/>
            <person name="Wu L."/>
            <person name="Ma J."/>
        </authorList>
    </citation>
    <scope>NUCLEOTIDE SEQUENCE [LARGE SCALE GENOMIC DNA]</scope>
    <source>
        <strain evidence="3">CGMCC 4.7455</strain>
    </source>
</reference>
<evidence type="ECO:0000313" key="2">
    <source>
        <dbReference type="EMBL" id="MFD1831741.1"/>
    </source>
</evidence>
<name>A0ABW4PQP1_9ACTN</name>
<comment type="caution">
    <text evidence="2">The sequence shown here is derived from an EMBL/GenBank/DDBJ whole genome shotgun (WGS) entry which is preliminary data.</text>
</comment>
<dbReference type="RefSeq" id="WP_380901969.1">
    <property type="nucleotide sequence ID" value="NZ_JBHUFU010000011.1"/>
</dbReference>
<feature type="transmembrane region" description="Helical" evidence="1">
    <location>
        <begin position="47"/>
        <end position="68"/>
    </location>
</feature>
<dbReference type="EMBL" id="JBHUFU010000011">
    <property type="protein sequence ID" value="MFD1831741.1"/>
    <property type="molecule type" value="Genomic_DNA"/>
</dbReference>
<evidence type="ECO:0000313" key="3">
    <source>
        <dbReference type="Proteomes" id="UP001597365"/>
    </source>
</evidence>
<sequence length="280" mass="31328">MTNTPRPPRAGRRSGGGLTRLVAHSDPIALVGICLAIVLSVCLDVTGAASGVESLTVGLLVTLLSLVLDASARAERRFHLKQVLRAPDWLADSVTSVSTAVRRISERYPGSVIEEEARRRLRRLSEELDELGRGRVERPGDDGEHLLSATRNCRVRMEAVTNVVGDPLWWRSALGEAYWQANLDALARGVRIRRVFLVDRTGAELEELVERQRRAGVEVVVRHREQDPGLRLNSVVWDGRYAWEARMNARGEIVAQLFTVNEQDTGRLRESFRRLVPTED</sequence>
<keyword evidence="1" id="KW-0812">Transmembrane</keyword>
<keyword evidence="1" id="KW-0472">Membrane</keyword>